<dbReference type="InterPro" id="IPR051135">
    <property type="entry name" value="Gal/GlcNAc/GalNAc_ST"/>
</dbReference>
<dbReference type="EMBL" id="VTPC01090834">
    <property type="protein sequence ID" value="KAF2881260.1"/>
    <property type="molecule type" value="Genomic_DNA"/>
</dbReference>
<reference evidence="2" key="1">
    <citation type="submission" date="2019-08" db="EMBL/GenBank/DDBJ databases">
        <title>The genome of the North American firefly Photinus pyralis.</title>
        <authorList>
            <consortium name="Photinus pyralis genome working group"/>
            <person name="Fallon T.R."/>
            <person name="Sander Lower S.E."/>
            <person name="Weng J.-K."/>
        </authorList>
    </citation>
    <scope>NUCLEOTIDE SEQUENCE</scope>
    <source>
        <strain evidence="2">TRF0915ILg1</strain>
        <tissue evidence="2">Whole body</tissue>
    </source>
</reference>
<dbReference type="PANTHER" id="PTHR10704">
    <property type="entry name" value="CARBOHYDRATE SULFOTRANSFERASE"/>
    <property type="match status" value="1"/>
</dbReference>
<gene>
    <name evidence="2" type="ORF">ILUMI_24905</name>
</gene>
<dbReference type="Proteomes" id="UP000801492">
    <property type="component" value="Unassembled WGS sequence"/>
</dbReference>
<keyword evidence="1" id="KW-0732">Signal</keyword>
<dbReference type="PANTHER" id="PTHR10704:SF44">
    <property type="entry name" value="LD35051P-RELATED"/>
    <property type="match status" value="1"/>
</dbReference>
<name>A0A8K0CCM5_IGNLU</name>
<feature type="signal peptide" evidence="1">
    <location>
        <begin position="1"/>
        <end position="30"/>
    </location>
</feature>
<protein>
    <recommendedName>
        <fullName evidence="4">Sulfotransferase</fullName>
    </recommendedName>
</protein>
<dbReference type="Gene3D" id="3.40.50.300">
    <property type="entry name" value="P-loop containing nucleotide triphosphate hydrolases"/>
    <property type="match status" value="1"/>
</dbReference>
<evidence type="ECO:0000256" key="1">
    <source>
        <dbReference type="SAM" id="SignalP"/>
    </source>
</evidence>
<dbReference type="GO" id="GO:0006790">
    <property type="term" value="P:sulfur compound metabolic process"/>
    <property type="evidence" value="ECO:0007669"/>
    <property type="project" value="TreeGrafter"/>
</dbReference>
<comment type="caution">
    <text evidence="2">The sequence shown here is derived from an EMBL/GenBank/DDBJ whole genome shotgun (WGS) entry which is preliminary data.</text>
</comment>
<proteinExistence type="predicted"/>
<dbReference type="GO" id="GO:0001517">
    <property type="term" value="F:N-acetylglucosamine 6-O-sulfotransferase activity"/>
    <property type="evidence" value="ECO:0007669"/>
    <property type="project" value="TreeGrafter"/>
</dbReference>
<feature type="chain" id="PRO_5035425652" description="Sulfotransferase" evidence="1">
    <location>
        <begin position="31"/>
        <end position="226"/>
    </location>
</feature>
<evidence type="ECO:0008006" key="4">
    <source>
        <dbReference type="Google" id="ProtNLM"/>
    </source>
</evidence>
<dbReference type="SUPFAM" id="SSF52540">
    <property type="entry name" value="P-loop containing nucleoside triphosphate hydrolases"/>
    <property type="match status" value="1"/>
</dbReference>
<dbReference type="InterPro" id="IPR027417">
    <property type="entry name" value="P-loop_NTPase"/>
</dbReference>
<dbReference type="GO" id="GO:0006044">
    <property type="term" value="P:N-acetylglucosamine metabolic process"/>
    <property type="evidence" value="ECO:0007669"/>
    <property type="project" value="TreeGrafter"/>
</dbReference>
<accession>A0A8K0CCM5</accession>
<keyword evidence="3" id="KW-1185">Reference proteome</keyword>
<dbReference type="AlphaFoldDB" id="A0A8K0CCM5"/>
<evidence type="ECO:0000313" key="2">
    <source>
        <dbReference type="EMBL" id="KAF2881260.1"/>
    </source>
</evidence>
<evidence type="ECO:0000313" key="3">
    <source>
        <dbReference type="Proteomes" id="UP000801492"/>
    </source>
</evidence>
<organism evidence="2 3">
    <name type="scientific">Ignelater luminosus</name>
    <name type="common">Cucubano</name>
    <name type="synonym">Pyrophorus luminosus</name>
    <dbReference type="NCBI Taxonomy" id="2038154"/>
    <lineage>
        <taxon>Eukaryota</taxon>
        <taxon>Metazoa</taxon>
        <taxon>Ecdysozoa</taxon>
        <taxon>Arthropoda</taxon>
        <taxon>Hexapoda</taxon>
        <taxon>Insecta</taxon>
        <taxon>Pterygota</taxon>
        <taxon>Neoptera</taxon>
        <taxon>Endopterygota</taxon>
        <taxon>Coleoptera</taxon>
        <taxon>Polyphaga</taxon>
        <taxon>Elateriformia</taxon>
        <taxon>Elateroidea</taxon>
        <taxon>Elateridae</taxon>
        <taxon>Agrypninae</taxon>
        <taxon>Pyrophorini</taxon>
        <taxon>Ignelater</taxon>
    </lineage>
</organism>
<sequence>MPRLKFLGFIIVTAAFLLLLLSLNQRPVSVYHKNPHTYTNPIQEEYVTQNYSYVTTIKEIIRQQQLFMEQETLDYPFPPNTKLRNFTLATGGRPLRNIIITTWRSGSTFLGDVINAVPGNFYHYEPLLDYGIVQIRGPPYADSAVKNLKRLLNCDYKELSNYLDYGQSHVYLFTHNTRLWDVCEIYPNYCWNSTFLTEFCKLFPFQSMKVVRLRLRLAEELLKDES</sequence>
<dbReference type="OrthoDB" id="6138663at2759"/>